<dbReference type="PANTHER" id="PTHR43163:SF6">
    <property type="entry name" value="DIPEPTIDE TRANSPORT SYSTEM PERMEASE PROTEIN DPPB-RELATED"/>
    <property type="match status" value="1"/>
</dbReference>
<evidence type="ECO:0000256" key="1">
    <source>
        <dbReference type="ARBA" id="ARBA00004651"/>
    </source>
</evidence>
<dbReference type="Pfam" id="PF19300">
    <property type="entry name" value="BPD_transp_1_N"/>
    <property type="match status" value="1"/>
</dbReference>
<keyword evidence="5 7" id="KW-1133">Transmembrane helix</keyword>
<dbReference type="EMBL" id="NHON01000001">
    <property type="protein sequence ID" value="OWJ69117.1"/>
    <property type="molecule type" value="Genomic_DNA"/>
</dbReference>
<dbReference type="InterPro" id="IPR045621">
    <property type="entry name" value="BPD_transp_1_N"/>
</dbReference>
<keyword evidence="3" id="KW-1003">Cell membrane</keyword>
<dbReference type="CDD" id="cd06261">
    <property type="entry name" value="TM_PBP2"/>
    <property type="match status" value="1"/>
</dbReference>
<keyword evidence="11" id="KW-1185">Reference proteome</keyword>
<keyword evidence="2 7" id="KW-0813">Transport</keyword>
<dbReference type="Pfam" id="PF00528">
    <property type="entry name" value="BPD_transp_1"/>
    <property type="match status" value="1"/>
</dbReference>
<feature type="transmembrane region" description="Helical" evidence="7">
    <location>
        <begin position="196"/>
        <end position="219"/>
    </location>
</feature>
<evidence type="ECO:0000256" key="2">
    <source>
        <dbReference type="ARBA" id="ARBA00022448"/>
    </source>
</evidence>
<feature type="transmembrane region" description="Helical" evidence="7">
    <location>
        <begin position="334"/>
        <end position="360"/>
    </location>
</feature>
<evidence type="ECO:0000256" key="4">
    <source>
        <dbReference type="ARBA" id="ARBA00022692"/>
    </source>
</evidence>
<evidence type="ECO:0000256" key="5">
    <source>
        <dbReference type="ARBA" id="ARBA00022989"/>
    </source>
</evidence>
<evidence type="ECO:0000256" key="6">
    <source>
        <dbReference type="ARBA" id="ARBA00023136"/>
    </source>
</evidence>
<reference evidence="11" key="1">
    <citation type="submission" date="2017-05" db="EMBL/GenBank/DDBJ databases">
        <authorList>
            <person name="Macchi M."/>
            <person name="Festa S."/>
            <person name="Coppotelli B.M."/>
            <person name="Morelli I.S."/>
        </authorList>
    </citation>
    <scope>NUCLEOTIDE SEQUENCE [LARGE SCALE GENOMIC DNA]</scope>
    <source>
        <strain evidence="11">I</strain>
    </source>
</reference>
<feature type="transmembrane region" description="Helical" evidence="7">
    <location>
        <begin position="288"/>
        <end position="314"/>
    </location>
</feature>
<comment type="caution">
    <text evidence="10">The sequence shown here is derived from an EMBL/GenBank/DDBJ whole genome shotgun (WGS) entry which is preliminary data.</text>
</comment>
<evidence type="ECO:0000256" key="3">
    <source>
        <dbReference type="ARBA" id="ARBA00022475"/>
    </source>
</evidence>
<proteinExistence type="inferred from homology"/>
<evidence type="ECO:0000256" key="7">
    <source>
        <dbReference type="RuleBase" id="RU363032"/>
    </source>
</evidence>
<dbReference type="InterPro" id="IPR035906">
    <property type="entry name" value="MetI-like_sf"/>
</dbReference>
<dbReference type="PROSITE" id="PS50928">
    <property type="entry name" value="ABC_TM1"/>
    <property type="match status" value="1"/>
</dbReference>
<evidence type="ECO:0000259" key="9">
    <source>
        <dbReference type="PROSITE" id="PS50928"/>
    </source>
</evidence>
<feature type="transmembrane region" description="Helical" evidence="7">
    <location>
        <begin position="67"/>
        <end position="89"/>
    </location>
</feature>
<keyword evidence="6 7" id="KW-0472">Membrane</keyword>
<feature type="compositionally biased region" description="Polar residues" evidence="8">
    <location>
        <begin position="33"/>
        <end position="45"/>
    </location>
</feature>
<dbReference type="Proteomes" id="UP000196655">
    <property type="component" value="Unassembled WGS sequence"/>
</dbReference>
<gene>
    <name evidence="10" type="ORF">BWR60_00840</name>
</gene>
<feature type="transmembrane region" description="Helical" evidence="7">
    <location>
        <begin position="164"/>
        <end position="184"/>
    </location>
</feature>
<dbReference type="PANTHER" id="PTHR43163">
    <property type="entry name" value="DIPEPTIDE TRANSPORT SYSTEM PERMEASE PROTEIN DPPB-RELATED"/>
    <property type="match status" value="1"/>
</dbReference>
<feature type="transmembrane region" description="Helical" evidence="7">
    <location>
        <begin position="231"/>
        <end position="253"/>
    </location>
</feature>
<evidence type="ECO:0000313" key="11">
    <source>
        <dbReference type="Proteomes" id="UP000196655"/>
    </source>
</evidence>
<keyword evidence="4 7" id="KW-0812">Transmembrane</keyword>
<dbReference type="InterPro" id="IPR000515">
    <property type="entry name" value="MetI-like"/>
</dbReference>
<dbReference type="GO" id="GO:0071916">
    <property type="term" value="F:dipeptide transmembrane transporter activity"/>
    <property type="evidence" value="ECO:0007669"/>
    <property type="project" value="TreeGrafter"/>
</dbReference>
<dbReference type="SUPFAM" id="SSF161098">
    <property type="entry name" value="MetI-like"/>
    <property type="match status" value="1"/>
</dbReference>
<dbReference type="GO" id="GO:0005886">
    <property type="term" value="C:plasma membrane"/>
    <property type="evidence" value="ECO:0007669"/>
    <property type="project" value="UniProtKB-SubCell"/>
</dbReference>
<dbReference type="AlphaFoldDB" id="A0A211ZVL9"/>
<organism evidence="10 11">
    <name type="scientific">Inquilinus limosus</name>
    <dbReference type="NCBI Taxonomy" id="171674"/>
    <lineage>
        <taxon>Bacteria</taxon>
        <taxon>Pseudomonadati</taxon>
        <taxon>Pseudomonadota</taxon>
        <taxon>Alphaproteobacteria</taxon>
        <taxon>Rhodospirillales</taxon>
        <taxon>Rhodospirillaceae</taxon>
        <taxon>Inquilinus</taxon>
    </lineage>
</organism>
<accession>A0A211ZVL9</accession>
<sequence>MSTVSASGRSSSCRRAPTTSGSAGSRPSAAGQEQDNVTIENSTTIRPAALASGRRSRGGRGSLPTQVLGRIGSAVLVLWAAVTLSFASLQVAPGDIVNLLIGEQLRTPEVEAAVRAEWGLDDPLIVQYLRYLWRVLHGDFGRSYMLQTDVGPLILSQLWPTLKLTAAALVVAVVFAVATAVLTAGRPWARRIAGGVELVLVSTPSFWLGIVLLFVFSFTLKLFPVAGDRSFSALVLPALSLGLSLGAVVGQVLRQGLERALEEPFALTVRSWGTGGLTLRLRHGLRHAALPAITLTGWLVGGLLSGAVITELVFGRPGLGKVTVDAVLGKDLPVVLAVAIFSALIYVVLSTLVDLLYLVLDPRLRTRSR</sequence>
<name>A0A211ZVL9_9PROT</name>
<feature type="region of interest" description="Disordered" evidence="8">
    <location>
        <begin position="1"/>
        <end position="62"/>
    </location>
</feature>
<evidence type="ECO:0000256" key="8">
    <source>
        <dbReference type="SAM" id="MobiDB-lite"/>
    </source>
</evidence>
<feature type="domain" description="ABC transmembrane type-1" evidence="9">
    <location>
        <begin position="158"/>
        <end position="357"/>
    </location>
</feature>
<dbReference type="Gene3D" id="1.10.3720.10">
    <property type="entry name" value="MetI-like"/>
    <property type="match status" value="1"/>
</dbReference>
<protein>
    <submittedName>
        <fullName evidence="10">ABC transporter permease</fullName>
    </submittedName>
</protein>
<comment type="subcellular location">
    <subcellularLocation>
        <location evidence="1 7">Cell membrane</location>
        <topology evidence="1 7">Multi-pass membrane protein</topology>
    </subcellularLocation>
</comment>
<comment type="similarity">
    <text evidence="7">Belongs to the binding-protein-dependent transport system permease family.</text>
</comment>
<evidence type="ECO:0000313" key="10">
    <source>
        <dbReference type="EMBL" id="OWJ69117.1"/>
    </source>
</evidence>
<feature type="compositionally biased region" description="Low complexity" evidence="8">
    <location>
        <begin position="1"/>
        <end position="31"/>
    </location>
</feature>